<evidence type="ECO:0000313" key="3">
    <source>
        <dbReference type="Proteomes" id="UP000013750"/>
    </source>
</evidence>
<dbReference type="Proteomes" id="UP000014160">
    <property type="component" value="Unassembled WGS sequence"/>
</dbReference>
<dbReference type="PATRIC" id="fig|1158614.3.peg.887"/>
<reference evidence="1 3" key="1">
    <citation type="submission" date="2013-02" db="EMBL/GenBank/DDBJ databases">
        <title>The Genome Sequence of Enterococcus gilvus ATCC BAA-350.</title>
        <authorList>
            <consortium name="The Broad Institute Genome Sequencing Platform"/>
            <consortium name="The Broad Institute Genome Sequencing Center for Infectious Disease"/>
            <person name="Earl A.M."/>
            <person name="Gilmore M.S."/>
            <person name="Lebreton F."/>
            <person name="Walker B."/>
            <person name="Young S.K."/>
            <person name="Zeng Q."/>
            <person name="Gargeya S."/>
            <person name="Fitzgerald M."/>
            <person name="Haas B."/>
            <person name="Abouelleil A."/>
            <person name="Alvarado L."/>
            <person name="Arachchi H.M."/>
            <person name="Berlin A.M."/>
            <person name="Chapman S.B."/>
            <person name="Dewar J."/>
            <person name="Goldberg J."/>
            <person name="Griggs A."/>
            <person name="Gujja S."/>
            <person name="Hansen M."/>
            <person name="Howarth C."/>
            <person name="Imamovic A."/>
            <person name="Larimer J."/>
            <person name="McCowan C."/>
            <person name="Murphy C."/>
            <person name="Neiman D."/>
            <person name="Pearson M."/>
            <person name="Priest M."/>
            <person name="Roberts A."/>
            <person name="Saif S."/>
            <person name="Shea T."/>
            <person name="Sisk P."/>
            <person name="Sykes S."/>
            <person name="Wortman J."/>
            <person name="Nusbaum C."/>
            <person name="Birren B."/>
        </authorList>
    </citation>
    <scope>NUCLEOTIDE SEQUENCE [LARGE SCALE GENOMIC DNA]</scope>
    <source>
        <strain evidence="1 3">ATCC BAA-350</strain>
    </source>
</reference>
<dbReference type="Proteomes" id="UP000013750">
    <property type="component" value="Unassembled WGS sequence"/>
</dbReference>
<dbReference type="Gene3D" id="2.130.10.10">
    <property type="entry name" value="YVTN repeat-like/Quinoprotein amine dehydrogenase"/>
    <property type="match status" value="1"/>
</dbReference>
<protein>
    <submittedName>
        <fullName evidence="1">Uncharacterized protein</fullName>
    </submittedName>
</protein>
<organism evidence="1 3">
    <name type="scientific">Enterococcus gilvus ATCC BAA-350</name>
    <dbReference type="NCBI Taxonomy" id="1158614"/>
    <lineage>
        <taxon>Bacteria</taxon>
        <taxon>Bacillati</taxon>
        <taxon>Bacillota</taxon>
        <taxon>Bacilli</taxon>
        <taxon>Lactobacillales</taxon>
        <taxon>Enterococcaceae</taxon>
        <taxon>Enterococcus</taxon>
    </lineage>
</organism>
<accession>R2XTM8</accession>
<dbReference type="AlphaFoldDB" id="R2XTM8"/>
<dbReference type="EMBL" id="AJDQ01000004">
    <property type="protein sequence ID" value="EOI57883.1"/>
    <property type="molecule type" value="Genomic_DNA"/>
</dbReference>
<reference evidence="2 4" key="2">
    <citation type="submission" date="2013-03" db="EMBL/GenBank/DDBJ databases">
        <title>The Genome Sequence of Enterococcus gilvus ATCC BAA-350 (PacBio/Illumina hybrid assembly).</title>
        <authorList>
            <consortium name="The Broad Institute Genomics Platform"/>
            <consortium name="The Broad Institute Genome Sequencing Center for Infectious Disease"/>
            <person name="Earl A."/>
            <person name="Russ C."/>
            <person name="Gilmore M."/>
            <person name="Surin D."/>
            <person name="Walker B."/>
            <person name="Young S."/>
            <person name="Zeng Q."/>
            <person name="Gargeya S."/>
            <person name="Fitzgerald M."/>
            <person name="Haas B."/>
            <person name="Abouelleil A."/>
            <person name="Allen A.W."/>
            <person name="Alvarado L."/>
            <person name="Arachchi H.M."/>
            <person name="Berlin A.M."/>
            <person name="Chapman S.B."/>
            <person name="Gainer-Dewar J."/>
            <person name="Goldberg J."/>
            <person name="Griggs A."/>
            <person name="Gujja S."/>
            <person name="Hansen M."/>
            <person name="Howarth C."/>
            <person name="Imamovic A."/>
            <person name="Ireland A."/>
            <person name="Larimer J."/>
            <person name="McCowan C."/>
            <person name="Murphy C."/>
            <person name="Pearson M."/>
            <person name="Poon T.W."/>
            <person name="Priest M."/>
            <person name="Roberts A."/>
            <person name="Saif S."/>
            <person name="Shea T."/>
            <person name="Sisk P."/>
            <person name="Sykes S."/>
            <person name="Wortman J."/>
            <person name="Nusbaum C."/>
            <person name="Birren B."/>
        </authorList>
    </citation>
    <scope>NUCLEOTIDE SEQUENCE [LARGE SCALE GENOMIC DNA]</scope>
    <source>
        <strain evidence="2 4">ATCC BAA-350</strain>
    </source>
</reference>
<dbReference type="InterPro" id="IPR015943">
    <property type="entry name" value="WD40/YVTN_repeat-like_dom_sf"/>
</dbReference>
<dbReference type="SUPFAM" id="SSF75011">
    <property type="entry name" value="3-carboxy-cis,cis-mucoante lactonizing enzyme"/>
    <property type="match status" value="1"/>
</dbReference>
<proteinExistence type="predicted"/>
<gene>
    <name evidence="2" type="ORF">I592_03503</name>
    <name evidence="1" type="ORF">UKC_00858</name>
</gene>
<name>R2XTM8_9ENTE</name>
<dbReference type="RefSeq" id="WP_010779307.1">
    <property type="nucleotide sequence ID" value="NZ_ASWH01000002.1"/>
</dbReference>
<comment type="caution">
    <text evidence="1">The sequence shown here is derived from an EMBL/GenBank/DDBJ whole genome shotgun (WGS) entry which is preliminary data.</text>
</comment>
<dbReference type="EMBL" id="ASWH01000002">
    <property type="protein sequence ID" value="EOW79363.1"/>
    <property type="molecule type" value="Genomic_DNA"/>
</dbReference>
<evidence type="ECO:0000313" key="2">
    <source>
        <dbReference type="EMBL" id="EOW79363.1"/>
    </source>
</evidence>
<evidence type="ECO:0000313" key="1">
    <source>
        <dbReference type="EMBL" id="EOI57883.1"/>
    </source>
</evidence>
<dbReference type="eggNOG" id="COG3391">
    <property type="taxonomic scope" value="Bacteria"/>
</dbReference>
<evidence type="ECO:0000313" key="4">
    <source>
        <dbReference type="Proteomes" id="UP000014160"/>
    </source>
</evidence>
<sequence length="325" mass="36540">MKNMHIGTLTWLRHFLSGSYFNRGNVWRVFPEFFQSAEEQTYLVPGLKKARSITREGEKATCLDMTPQGLTLTEDYLLISAYCHTHEHHSVIYVVDRRNGAKLKTILLPDLPHAGGLAYDPIHRKLWVSNTLGKNAAVAAITLEAILQYSEKQGTIAYEQKVPLKELPRASALTYDNGYLVVALFALKERGTVVCYPIDDEGNLTQKPNVSNHSPNLAPLASPFGSMAIPKKIQGVTFYKQFMLLSKSWGKQPGQIFIFDIHKTTDFSDISQAIKIIETPPYLEQIYVEGNTLFALFESGAAAYRKKTSFVVKEVLQLDLLSLIR</sequence>
<dbReference type="HOGENOM" id="CLU_055794_0_0_9"/>
<keyword evidence="4" id="KW-1185">Reference proteome</keyword>
<dbReference type="OrthoDB" id="1655118at2"/>